<feature type="binding site" evidence="4">
    <location>
        <position position="239"/>
    </location>
    <ligand>
        <name>shikimate</name>
        <dbReference type="ChEBI" id="CHEBI:36208"/>
    </ligand>
</feature>
<dbReference type="GO" id="GO:0004764">
    <property type="term" value="F:shikimate 3-dehydrogenase (NADP+) activity"/>
    <property type="evidence" value="ECO:0007669"/>
    <property type="project" value="UniProtKB-UniRule"/>
</dbReference>
<proteinExistence type="inferred from homology"/>
<dbReference type="EC" id="1.1.1.25" evidence="4"/>
<dbReference type="SUPFAM" id="SSF51735">
    <property type="entry name" value="NAD(P)-binding Rossmann-fold domains"/>
    <property type="match status" value="1"/>
</dbReference>
<keyword evidence="4" id="KW-0521">NADP</keyword>
<dbReference type="GO" id="GO:0009423">
    <property type="term" value="P:chorismate biosynthetic process"/>
    <property type="evidence" value="ECO:0007669"/>
    <property type="project" value="UniProtKB-UniRule"/>
</dbReference>
<evidence type="ECO:0000256" key="1">
    <source>
        <dbReference type="ARBA" id="ARBA00004871"/>
    </source>
</evidence>
<dbReference type="GO" id="GO:0009073">
    <property type="term" value="P:aromatic amino acid family biosynthetic process"/>
    <property type="evidence" value="ECO:0007669"/>
    <property type="project" value="UniProtKB-KW"/>
</dbReference>
<feature type="domain" description="Shikimate dehydrogenase substrate binding N-terminal" evidence="5">
    <location>
        <begin position="7"/>
        <end position="89"/>
    </location>
</feature>
<evidence type="ECO:0000256" key="2">
    <source>
        <dbReference type="ARBA" id="ARBA00023002"/>
    </source>
</evidence>
<accession>A0A7W9A3I9</accession>
<feature type="binding site" evidence="4">
    <location>
        <position position="88"/>
    </location>
    <ligand>
        <name>shikimate</name>
        <dbReference type="ChEBI" id="CHEBI:36208"/>
    </ligand>
</feature>
<dbReference type="InterPro" id="IPR036291">
    <property type="entry name" value="NAD(P)-bd_dom_sf"/>
</dbReference>
<evidence type="ECO:0000256" key="4">
    <source>
        <dbReference type="HAMAP-Rule" id="MF_00222"/>
    </source>
</evidence>
<comment type="caution">
    <text evidence="6">The sequence shown here is derived from an EMBL/GenBank/DDBJ whole genome shotgun (WGS) entry which is preliminary data.</text>
</comment>
<dbReference type="PANTHER" id="PTHR21089">
    <property type="entry name" value="SHIKIMATE DEHYDROGENASE"/>
    <property type="match status" value="1"/>
</dbReference>
<dbReference type="InterPro" id="IPR022893">
    <property type="entry name" value="Shikimate_DH_fam"/>
</dbReference>
<feature type="binding site" evidence="4">
    <location>
        <position position="63"/>
    </location>
    <ligand>
        <name>shikimate</name>
        <dbReference type="ChEBI" id="CHEBI:36208"/>
    </ligand>
</feature>
<dbReference type="EMBL" id="JACIJB010000003">
    <property type="protein sequence ID" value="MBB5660455.1"/>
    <property type="molecule type" value="Genomic_DNA"/>
</dbReference>
<feature type="active site" description="Proton acceptor" evidence="4">
    <location>
        <position position="67"/>
    </location>
</feature>
<dbReference type="InterPro" id="IPR013708">
    <property type="entry name" value="Shikimate_DH-bd_N"/>
</dbReference>
<feature type="binding site" evidence="4">
    <location>
        <position position="211"/>
    </location>
    <ligand>
        <name>shikimate</name>
        <dbReference type="ChEBI" id="CHEBI:36208"/>
    </ligand>
</feature>
<dbReference type="Pfam" id="PF08501">
    <property type="entry name" value="Shikimate_dh_N"/>
    <property type="match status" value="1"/>
</dbReference>
<evidence type="ECO:0000259" key="5">
    <source>
        <dbReference type="Pfam" id="PF08501"/>
    </source>
</evidence>
<protein>
    <recommendedName>
        <fullName evidence="4">Shikimate dehydrogenase (NADP(+))</fullName>
        <shortName evidence="4">SDH</shortName>
        <ecNumber evidence="4">1.1.1.25</ecNumber>
    </recommendedName>
</protein>
<reference evidence="6 7" key="1">
    <citation type="submission" date="2020-08" db="EMBL/GenBank/DDBJ databases">
        <title>Genomic Encyclopedia of Type Strains, Phase IV (KMG-IV): sequencing the most valuable type-strain genomes for metagenomic binning, comparative biology and taxonomic classification.</title>
        <authorList>
            <person name="Goeker M."/>
        </authorList>
    </citation>
    <scope>NUCLEOTIDE SEQUENCE [LARGE SCALE GENOMIC DNA]</scope>
    <source>
        <strain evidence="6 7">DSM 24448</strain>
    </source>
</reference>
<dbReference type="GO" id="GO:0005829">
    <property type="term" value="C:cytosol"/>
    <property type="evidence" value="ECO:0007669"/>
    <property type="project" value="TreeGrafter"/>
</dbReference>
<dbReference type="SUPFAM" id="SSF53223">
    <property type="entry name" value="Aminoacid dehydrogenase-like, N-terminal domain"/>
    <property type="match status" value="1"/>
</dbReference>
<keyword evidence="3 4" id="KW-0057">Aromatic amino acid biosynthesis</keyword>
<gene>
    <name evidence="4" type="primary">aroE</name>
    <name evidence="6" type="ORF">FHS65_001200</name>
</gene>
<evidence type="ECO:0000313" key="7">
    <source>
        <dbReference type="Proteomes" id="UP000548978"/>
    </source>
</evidence>
<dbReference type="GO" id="GO:0019632">
    <property type="term" value="P:shikimate metabolic process"/>
    <property type="evidence" value="ECO:0007669"/>
    <property type="project" value="TreeGrafter"/>
</dbReference>
<dbReference type="Proteomes" id="UP000548978">
    <property type="component" value="Unassembled WGS sequence"/>
</dbReference>
<comment type="similarity">
    <text evidence="4">Belongs to the shikimate dehydrogenase family.</text>
</comment>
<dbReference type="HAMAP" id="MF_00222">
    <property type="entry name" value="Shikimate_DH_AroE"/>
    <property type="match status" value="1"/>
</dbReference>
<dbReference type="UniPathway" id="UPA00053">
    <property type="reaction ID" value="UER00087"/>
</dbReference>
<comment type="pathway">
    <text evidence="1 4">Metabolic intermediate biosynthesis; chorismate biosynthesis; chorismate from D-erythrose 4-phosphate and phosphoenolpyruvate: step 4/7.</text>
</comment>
<dbReference type="GO" id="GO:0050661">
    <property type="term" value="F:NADP binding"/>
    <property type="evidence" value="ECO:0007669"/>
    <property type="project" value="TreeGrafter"/>
</dbReference>
<evidence type="ECO:0000256" key="3">
    <source>
        <dbReference type="ARBA" id="ARBA00023141"/>
    </source>
</evidence>
<comment type="function">
    <text evidence="4">Involved in the biosynthesis of the chorismate, which leads to the biosynthesis of aromatic amino acids. Catalyzes the reversible NADPH linked reduction of 3-dehydroshikimate (DHSA) to yield shikimate (SA).</text>
</comment>
<dbReference type="PANTHER" id="PTHR21089:SF1">
    <property type="entry name" value="BIFUNCTIONAL 3-DEHYDROQUINATE DEHYDRATASE_SHIKIMATE DEHYDROGENASE, CHLOROPLASTIC"/>
    <property type="match status" value="1"/>
</dbReference>
<keyword evidence="2 4" id="KW-0560">Oxidoreductase</keyword>
<dbReference type="Gene3D" id="3.40.50.10860">
    <property type="entry name" value="Leucine Dehydrogenase, chain A, domain 1"/>
    <property type="match status" value="1"/>
</dbReference>
<feature type="binding site" evidence="4">
    <location>
        <position position="103"/>
    </location>
    <ligand>
        <name>shikimate</name>
        <dbReference type="ChEBI" id="CHEBI:36208"/>
    </ligand>
</feature>
<feature type="binding site" evidence="4">
    <location>
        <position position="79"/>
    </location>
    <ligand>
        <name>NADP(+)</name>
        <dbReference type="ChEBI" id="CHEBI:58349"/>
    </ligand>
</feature>
<comment type="subunit">
    <text evidence="4">Homodimer.</text>
</comment>
<feature type="binding site" evidence="4">
    <location>
        <position position="232"/>
    </location>
    <ligand>
        <name>NADP(+)</name>
        <dbReference type="ChEBI" id="CHEBI:58349"/>
    </ligand>
</feature>
<dbReference type="AlphaFoldDB" id="A0A7W9A3I9"/>
<sequence length="269" mass="27898">MTIRAGVAGWPIAHSLSPVIHGAWIRAAGLDADYTAFGPETEAQFCDLVGQVRQSALRGLNVTAPYKETALGLADTVSETARACGSANLLWQDVGVLRADSTDGYGLRAALTEQATALEGMGRVAVVLGAGGAARAAVHALGQTFSEVRVLNRTAARAEALIAAVQPHCPARLTLGDAAADAALIVNALSVPPELDLTTLAPDAVLMDMTYRPLMTGFLRAGAERGHTVVDGLAMLIGQAQPSFATLFGVRPPDVDVRAEALRVLGEQP</sequence>
<feature type="binding site" evidence="4">
    <location>
        <begin position="129"/>
        <end position="133"/>
    </location>
    <ligand>
        <name>NADP(+)</name>
        <dbReference type="ChEBI" id="CHEBI:58349"/>
    </ligand>
</feature>
<dbReference type="GO" id="GO:0008652">
    <property type="term" value="P:amino acid biosynthetic process"/>
    <property type="evidence" value="ECO:0007669"/>
    <property type="project" value="UniProtKB-KW"/>
</dbReference>
<organism evidence="6 7">
    <name type="scientific">Brevundimonas halotolerans</name>
    <dbReference type="NCBI Taxonomy" id="69670"/>
    <lineage>
        <taxon>Bacteria</taxon>
        <taxon>Pseudomonadati</taxon>
        <taxon>Pseudomonadota</taxon>
        <taxon>Alphaproteobacteria</taxon>
        <taxon>Caulobacterales</taxon>
        <taxon>Caulobacteraceae</taxon>
        <taxon>Brevundimonas</taxon>
    </lineage>
</organism>
<feature type="binding site" evidence="4">
    <location>
        <position position="209"/>
    </location>
    <ligand>
        <name>NADP(+)</name>
        <dbReference type="ChEBI" id="CHEBI:58349"/>
    </ligand>
</feature>
<comment type="catalytic activity">
    <reaction evidence="4">
        <text>shikimate + NADP(+) = 3-dehydroshikimate + NADPH + H(+)</text>
        <dbReference type="Rhea" id="RHEA:17737"/>
        <dbReference type="ChEBI" id="CHEBI:15378"/>
        <dbReference type="ChEBI" id="CHEBI:16630"/>
        <dbReference type="ChEBI" id="CHEBI:36208"/>
        <dbReference type="ChEBI" id="CHEBI:57783"/>
        <dbReference type="ChEBI" id="CHEBI:58349"/>
        <dbReference type="EC" id="1.1.1.25"/>
    </reaction>
</comment>
<dbReference type="Gene3D" id="3.40.50.720">
    <property type="entry name" value="NAD(P)-binding Rossmann-like Domain"/>
    <property type="match status" value="1"/>
</dbReference>
<feature type="binding site" evidence="4">
    <location>
        <begin position="15"/>
        <end position="17"/>
    </location>
    <ligand>
        <name>shikimate</name>
        <dbReference type="ChEBI" id="CHEBI:36208"/>
    </ligand>
</feature>
<evidence type="ECO:0000313" key="6">
    <source>
        <dbReference type="EMBL" id="MBB5660455.1"/>
    </source>
</evidence>
<name>A0A7W9A3I9_9CAUL</name>
<keyword evidence="4" id="KW-0028">Amino-acid biosynthesis</keyword>
<dbReference type="InterPro" id="IPR046346">
    <property type="entry name" value="Aminoacid_DH-like_N_sf"/>
</dbReference>
<keyword evidence="7" id="KW-1185">Reference proteome</keyword>
<dbReference type="RefSeq" id="WP_123285915.1">
    <property type="nucleotide sequence ID" value="NZ_JACIJB010000003.1"/>
</dbReference>
<feature type="binding site" evidence="4">
    <location>
        <begin position="152"/>
        <end position="157"/>
    </location>
    <ligand>
        <name>NADP(+)</name>
        <dbReference type="ChEBI" id="CHEBI:58349"/>
    </ligand>
</feature>
<dbReference type="OrthoDB" id="9792692at2"/>